<dbReference type="AlphaFoldDB" id="A0A518CN29"/>
<evidence type="ECO:0000313" key="2">
    <source>
        <dbReference type="EMBL" id="QDU80632.1"/>
    </source>
</evidence>
<feature type="region of interest" description="Disordered" evidence="1">
    <location>
        <begin position="37"/>
        <end position="80"/>
    </location>
</feature>
<dbReference type="Proteomes" id="UP000317178">
    <property type="component" value="Chromosome"/>
</dbReference>
<reference evidence="2 3" key="1">
    <citation type="submission" date="2019-02" db="EMBL/GenBank/DDBJ databases">
        <title>Deep-cultivation of Planctomycetes and their phenomic and genomic characterization uncovers novel biology.</title>
        <authorList>
            <person name="Wiegand S."/>
            <person name="Jogler M."/>
            <person name="Boedeker C."/>
            <person name="Pinto D."/>
            <person name="Vollmers J."/>
            <person name="Rivas-Marin E."/>
            <person name="Kohn T."/>
            <person name="Peeters S.H."/>
            <person name="Heuer A."/>
            <person name="Rast P."/>
            <person name="Oberbeckmann S."/>
            <person name="Bunk B."/>
            <person name="Jeske O."/>
            <person name="Meyerdierks A."/>
            <person name="Storesund J.E."/>
            <person name="Kallscheuer N."/>
            <person name="Luecker S."/>
            <person name="Lage O.M."/>
            <person name="Pohl T."/>
            <person name="Merkel B.J."/>
            <person name="Hornburger P."/>
            <person name="Mueller R.-W."/>
            <person name="Bruemmer F."/>
            <person name="Labrenz M."/>
            <person name="Spormann A.M."/>
            <person name="Op den Camp H."/>
            <person name="Overmann J."/>
            <person name="Amann R."/>
            <person name="Jetten M.S.M."/>
            <person name="Mascher T."/>
            <person name="Medema M.H."/>
            <person name="Devos D.P."/>
            <person name="Kaster A.-K."/>
            <person name="Ovreas L."/>
            <person name="Rohde M."/>
            <person name="Galperin M.Y."/>
            <person name="Jogler C."/>
        </authorList>
    </citation>
    <scope>NUCLEOTIDE SEQUENCE [LARGE SCALE GENOMIC DNA]</scope>
    <source>
        <strain evidence="2 3">Pla110</strain>
    </source>
</reference>
<organism evidence="2 3">
    <name type="scientific">Polystyrenella longa</name>
    <dbReference type="NCBI Taxonomy" id="2528007"/>
    <lineage>
        <taxon>Bacteria</taxon>
        <taxon>Pseudomonadati</taxon>
        <taxon>Planctomycetota</taxon>
        <taxon>Planctomycetia</taxon>
        <taxon>Planctomycetales</taxon>
        <taxon>Planctomycetaceae</taxon>
        <taxon>Polystyrenella</taxon>
    </lineage>
</organism>
<evidence type="ECO:0000313" key="3">
    <source>
        <dbReference type="Proteomes" id="UP000317178"/>
    </source>
</evidence>
<keyword evidence="3" id="KW-1185">Reference proteome</keyword>
<gene>
    <name evidence="2" type="ORF">Pla110_23630</name>
</gene>
<sequence>MNSPISSLELEYSSDITASEIRRRKLASLLATGIRRHNSHRNLKTPSSEISSEEPANRLVISRETSLTVTSGSQTESPRE</sequence>
<feature type="compositionally biased region" description="Polar residues" evidence="1">
    <location>
        <begin position="63"/>
        <end position="80"/>
    </location>
</feature>
<dbReference type="KEGG" id="plon:Pla110_23630"/>
<name>A0A518CN29_9PLAN</name>
<protein>
    <submittedName>
        <fullName evidence="2">Uncharacterized protein</fullName>
    </submittedName>
</protein>
<proteinExistence type="predicted"/>
<dbReference type="EMBL" id="CP036281">
    <property type="protein sequence ID" value="QDU80632.1"/>
    <property type="molecule type" value="Genomic_DNA"/>
</dbReference>
<accession>A0A518CN29</accession>
<evidence type="ECO:0000256" key="1">
    <source>
        <dbReference type="SAM" id="MobiDB-lite"/>
    </source>
</evidence>